<dbReference type="InterPro" id="IPR001407">
    <property type="entry name" value="RNA_pol_PB1_influenza"/>
</dbReference>
<dbReference type="GO" id="GO:0003968">
    <property type="term" value="F:RNA-directed RNA polymerase activity"/>
    <property type="evidence" value="ECO:0007669"/>
    <property type="project" value="InterPro"/>
</dbReference>
<dbReference type="Pfam" id="PF00602">
    <property type="entry name" value="Flu_PB1"/>
    <property type="match status" value="1"/>
</dbReference>
<keyword evidence="3" id="KW-1185">Reference proteome</keyword>
<proteinExistence type="predicted"/>
<accession>A0AAN9Z9X9</accession>
<evidence type="ECO:0000313" key="2">
    <source>
        <dbReference type="EMBL" id="KAK7868019.1"/>
    </source>
</evidence>
<dbReference type="GO" id="GO:0003723">
    <property type="term" value="F:RNA binding"/>
    <property type="evidence" value="ECO:0007669"/>
    <property type="project" value="InterPro"/>
</dbReference>
<dbReference type="InterPro" id="IPR007099">
    <property type="entry name" value="RNA-dir_pol_NSvirus"/>
</dbReference>
<comment type="caution">
    <text evidence="2">The sequence shown here is derived from an EMBL/GenBank/DDBJ whole genome shotgun (WGS) entry which is preliminary data.</text>
</comment>
<evidence type="ECO:0000259" key="1">
    <source>
        <dbReference type="PROSITE" id="PS50525"/>
    </source>
</evidence>
<dbReference type="Proteomes" id="UP001378592">
    <property type="component" value="Unassembled WGS sequence"/>
</dbReference>
<reference evidence="2 3" key="1">
    <citation type="submission" date="2024-03" db="EMBL/GenBank/DDBJ databases">
        <title>The genome assembly and annotation of the cricket Gryllus longicercus Weissman &amp; Gray.</title>
        <authorList>
            <person name="Szrajer S."/>
            <person name="Gray D."/>
            <person name="Ylla G."/>
        </authorList>
    </citation>
    <scope>NUCLEOTIDE SEQUENCE [LARGE SCALE GENOMIC DNA]</scope>
    <source>
        <strain evidence="2">DAG 2021-001</strain>
        <tissue evidence="2">Whole body minus gut</tissue>
    </source>
</reference>
<dbReference type="AlphaFoldDB" id="A0AAN9Z9X9"/>
<dbReference type="PROSITE" id="PS50525">
    <property type="entry name" value="RDRP_SSRNA_NEG_SEG"/>
    <property type="match status" value="1"/>
</dbReference>
<sequence length="443" mass="50465">MRMFLLIQENFHLELGKLIPGSTISIGGEEKKAKIIHNLVSINLENLYAQYTLQSTQDAAKWNECINPALLGMMHKTFFDEDVRKELGLQKPSTHGKLFQRIAVSGNFLLAIKRIFLGEGPVCTTDDFHNKVSWEMRNISRMNSRTQEWMTEAKDLLKDGYLESSPGMLMGMHNAASTTLGLTAMMYGTDKSIGCYVTLRSSDDSMTTYAVANPTNVGKIIEEENRALKLIGINLSREKTWFFKEKFGEFTSWYQDTVFVSQFGVETSTIRPQGKNPHDDFYSITKTSAVSQNRNEINPIGAQMKLLAEFDCVRRLYKIRLDPNKRVSVSPQVLLAADGGFMPWDCMNCHLEETSLREVWARIDEDREYLLRIRNPDNPFTTDNDQELTYSKEIGCMVLSEIETPRNSFTFMRKANRAVTNLKAKTHESLERAASQIVVANQL</sequence>
<dbReference type="GO" id="GO:0039694">
    <property type="term" value="P:viral RNA genome replication"/>
    <property type="evidence" value="ECO:0007669"/>
    <property type="project" value="InterPro"/>
</dbReference>
<protein>
    <recommendedName>
        <fullName evidence="1">RdRp catalytic domain-containing protein</fullName>
    </recommendedName>
</protein>
<organism evidence="2 3">
    <name type="scientific">Gryllus longicercus</name>
    <dbReference type="NCBI Taxonomy" id="2509291"/>
    <lineage>
        <taxon>Eukaryota</taxon>
        <taxon>Metazoa</taxon>
        <taxon>Ecdysozoa</taxon>
        <taxon>Arthropoda</taxon>
        <taxon>Hexapoda</taxon>
        <taxon>Insecta</taxon>
        <taxon>Pterygota</taxon>
        <taxon>Neoptera</taxon>
        <taxon>Polyneoptera</taxon>
        <taxon>Orthoptera</taxon>
        <taxon>Ensifera</taxon>
        <taxon>Gryllidea</taxon>
        <taxon>Grylloidea</taxon>
        <taxon>Gryllidae</taxon>
        <taxon>Gryllinae</taxon>
        <taxon>Gryllus</taxon>
    </lineage>
</organism>
<feature type="domain" description="RdRp catalytic" evidence="1">
    <location>
        <begin position="42"/>
        <end position="241"/>
    </location>
</feature>
<name>A0AAN9Z9X9_9ORTH</name>
<gene>
    <name evidence="2" type="ORF">R5R35_010191</name>
</gene>
<dbReference type="EMBL" id="JAZDUA010000102">
    <property type="protein sequence ID" value="KAK7868019.1"/>
    <property type="molecule type" value="Genomic_DNA"/>
</dbReference>
<evidence type="ECO:0000313" key="3">
    <source>
        <dbReference type="Proteomes" id="UP001378592"/>
    </source>
</evidence>